<gene>
    <name evidence="8" type="ORF">FC75_GL002022</name>
</gene>
<feature type="transmembrane region" description="Helical" evidence="7">
    <location>
        <begin position="357"/>
        <end position="377"/>
    </location>
</feature>
<sequence>MHTLTKGNPIKLIFFFTIPLLIGNIFQQLYSFMDALIVGRTIGKDALAAVGATGSVNFLIIGFAQGLTAGLSVLTAQAYGARDERGVRRSFGVSIWICVALALVLTVGAAAMTRPILVLMQTPPAILENSVAFLRVIFYGIFASMAFNLLSNMMRALGDSRTPLIFLIIATVINIILEFTFILVFHWGVPGAAWATVTAQAISAVLCWIYIKLRIPLLNIQKADLKFDWPEIKHHIIVGMPMGFSMSIIAIGSIILQVMLNSLGTDAVAAYTAAGRIDQLATLPASSFGVTMATYAAQNLGAREYGRIRRGVHQTLLMNVGISAVFGALIIIFSKPLVNMFLGPNQPAVTALAQTYFHYNASMYWLLAILFTMRNLLQGLSHTLVPTVAGLFELMMRAFAGIVLVAHLGFTGASMANPLAWVGSVFVLVNMYVRTMRRIRQKEDAQVAAQQRSLSDAEKAAQGD</sequence>
<dbReference type="NCBIfam" id="TIGR00797">
    <property type="entry name" value="matE"/>
    <property type="match status" value="1"/>
</dbReference>
<feature type="transmembrane region" description="Helical" evidence="7">
    <location>
        <begin position="280"/>
        <end position="297"/>
    </location>
</feature>
<dbReference type="CDD" id="cd13138">
    <property type="entry name" value="MATE_yoeA_like"/>
    <property type="match status" value="1"/>
</dbReference>
<dbReference type="GO" id="GO:0005886">
    <property type="term" value="C:plasma membrane"/>
    <property type="evidence" value="ECO:0007669"/>
    <property type="project" value="UniProtKB-SubCell"/>
</dbReference>
<feature type="transmembrane region" description="Helical" evidence="7">
    <location>
        <begin position="12"/>
        <end position="30"/>
    </location>
</feature>
<comment type="caution">
    <text evidence="8">The sequence shown here is derived from an EMBL/GenBank/DDBJ whole genome shotgun (WGS) entry which is preliminary data.</text>
</comment>
<reference evidence="8 9" key="1">
    <citation type="journal article" date="2015" name="Genome Announc.">
        <title>Expanding the biotechnology potential of lactobacilli through comparative genomics of 213 strains and associated genera.</title>
        <authorList>
            <person name="Sun Z."/>
            <person name="Harris H.M."/>
            <person name="McCann A."/>
            <person name="Guo C."/>
            <person name="Argimon S."/>
            <person name="Zhang W."/>
            <person name="Yang X."/>
            <person name="Jeffery I.B."/>
            <person name="Cooney J.C."/>
            <person name="Kagawa T.F."/>
            <person name="Liu W."/>
            <person name="Song Y."/>
            <person name="Salvetti E."/>
            <person name="Wrobel A."/>
            <person name="Rasinkangas P."/>
            <person name="Parkhill J."/>
            <person name="Rea M.C."/>
            <person name="O'Sullivan O."/>
            <person name="Ritari J."/>
            <person name="Douillard F.P."/>
            <person name="Paul Ross R."/>
            <person name="Yang R."/>
            <person name="Briner A.E."/>
            <person name="Felis G.E."/>
            <person name="de Vos W.M."/>
            <person name="Barrangou R."/>
            <person name="Klaenhammer T.R."/>
            <person name="Caufield P.W."/>
            <person name="Cui Y."/>
            <person name="Zhang H."/>
            <person name="O'Toole P.W."/>
        </authorList>
    </citation>
    <scope>NUCLEOTIDE SEQUENCE [LARGE SCALE GENOMIC DNA]</scope>
    <source>
        <strain evidence="8 9">DSM 22697</strain>
    </source>
</reference>
<evidence type="ECO:0000256" key="1">
    <source>
        <dbReference type="ARBA" id="ARBA00004651"/>
    </source>
</evidence>
<evidence type="ECO:0000256" key="2">
    <source>
        <dbReference type="ARBA" id="ARBA00022448"/>
    </source>
</evidence>
<feature type="transmembrane region" description="Helical" evidence="7">
    <location>
        <begin position="317"/>
        <end position="337"/>
    </location>
</feature>
<evidence type="ECO:0000313" key="8">
    <source>
        <dbReference type="EMBL" id="KRN25889.1"/>
    </source>
</evidence>
<dbReference type="InterPro" id="IPR048279">
    <property type="entry name" value="MdtK-like"/>
</dbReference>
<dbReference type="InterPro" id="IPR052031">
    <property type="entry name" value="Membrane_Transporter-Flippase"/>
</dbReference>
<evidence type="ECO:0000256" key="4">
    <source>
        <dbReference type="ARBA" id="ARBA00022692"/>
    </source>
</evidence>
<dbReference type="Proteomes" id="UP000050865">
    <property type="component" value="Unassembled WGS sequence"/>
</dbReference>
<feature type="transmembrane region" description="Helical" evidence="7">
    <location>
        <begin position="58"/>
        <end position="79"/>
    </location>
</feature>
<dbReference type="STRING" id="1423730.FC75_GL002022"/>
<dbReference type="EMBL" id="AYZJ01000002">
    <property type="protein sequence ID" value="KRN25889.1"/>
    <property type="molecule type" value="Genomic_DNA"/>
</dbReference>
<name>A0A0R2FBP3_9LACO</name>
<keyword evidence="4 7" id="KW-0812">Transmembrane</keyword>
<evidence type="ECO:0000313" key="9">
    <source>
        <dbReference type="Proteomes" id="UP000050865"/>
    </source>
</evidence>
<dbReference type="Pfam" id="PF01554">
    <property type="entry name" value="MatE"/>
    <property type="match status" value="2"/>
</dbReference>
<proteinExistence type="predicted"/>
<evidence type="ECO:0000256" key="3">
    <source>
        <dbReference type="ARBA" id="ARBA00022475"/>
    </source>
</evidence>
<dbReference type="PATRIC" id="fig|1423730.4.peg.2103"/>
<keyword evidence="5 7" id="KW-1133">Transmembrane helix</keyword>
<organism evidence="8 9">
    <name type="scientific">Lacticaseibacillus camelliae DSM 22697 = JCM 13995</name>
    <dbReference type="NCBI Taxonomy" id="1423730"/>
    <lineage>
        <taxon>Bacteria</taxon>
        <taxon>Bacillati</taxon>
        <taxon>Bacillota</taxon>
        <taxon>Bacilli</taxon>
        <taxon>Lactobacillales</taxon>
        <taxon>Lactobacillaceae</taxon>
        <taxon>Lacticaseibacillus</taxon>
    </lineage>
</organism>
<accession>A0A0R2FBP3</accession>
<dbReference type="InterPro" id="IPR002528">
    <property type="entry name" value="MATE_fam"/>
</dbReference>
<feature type="transmembrane region" description="Helical" evidence="7">
    <location>
        <begin position="91"/>
        <end position="112"/>
    </location>
</feature>
<dbReference type="PIRSF" id="PIRSF006603">
    <property type="entry name" value="DinF"/>
    <property type="match status" value="1"/>
</dbReference>
<feature type="transmembrane region" description="Helical" evidence="7">
    <location>
        <begin position="415"/>
        <end position="433"/>
    </location>
</feature>
<feature type="transmembrane region" description="Helical" evidence="7">
    <location>
        <begin position="191"/>
        <end position="211"/>
    </location>
</feature>
<keyword evidence="9" id="KW-1185">Reference proteome</keyword>
<evidence type="ECO:0000256" key="7">
    <source>
        <dbReference type="SAM" id="Phobius"/>
    </source>
</evidence>
<feature type="transmembrane region" description="Helical" evidence="7">
    <location>
        <begin position="236"/>
        <end position="260"/>
    </location>
</feature>
<dbReference type="PANTHER" id="PTHR43549:SF3">
    <property type="entry name" value="MULTIDRUG RESISTANCE PROTEIN YPNP-RELATED"/>
    <property type="match status" value="1"/>
</dbReference>
<keyword evidence="2" id="KW-0813">Transport</keyword>
<dbReference type="PANTHER" id="PTHR43549">
    <property type="entry name" value="MULTIDRUG RESISTANCE PROTEIN YPNP-RELATED"/>
    <property type="match status" value="1"/>
</dbReference>
<dbReference type="AlphaFoldDB" id="A0A0R2FBP3"/>
<evidence type="ECO:0000256" key="6">
    <source>
        <dbReference type="ARBA" id="ARBA00023136"/>
    </source>
</evidence>
<feature type="transmembrane region" description="Helical" evidence="7">
    <location>
        <begin position="163"/>
        <end position="185"/>
    </location>
</feature>
<comment type="subcellular location">
    <subcellularLocation>
        <location evidence="1">Cell membrane</location>
        <topology evidence="1">Multi-pass membrane protein</topology>
    </subcellularLocation>
</comment>
<protein>
    <submittedName>
        <fullName evidence="8">Na-driven multidrug efflux pump</fullName>
    </submittedName>
</protein>
<evidence type="ECO:0000256" key="5">
    <source>
        <dbReference type="ARBA" id="ARBA00022989"/>
    </source>
</evidence>
<dbReference type="GO" id="GO:0042910">
    <property type="term" value="F:xenobiotic transmembrane transporter activity"/>
    <property type="evidence" value="ECO:0007669"/>
    <property type="project" value="InterPro"/>
</dbReference>
<dbReference type="GO" id="GO:0015297">
    <property type="term" value="F:antiporter activity"/>
    <property type="evidence" value="ECO:0007669"/>
    <property type="project" value="InterPro"/>
</dbReference>
<dbReference type="RefSeq" id="WP_056988657.1">
    <property type="nucleotide sequence ID" value="NZ_AYZJ01000002.1"/>
</dbReference>
<keyword evidence="6 7" id="KW-0472">Membrane</keyword>
<feature type="transmembrane region" description="Helical" evidence="7">
    <location>
        <begin position="132"/>
        <end position="151"/>
    </location>
</feature>
<feature type="transmembrane region" description="Helical" evidence="7">
    <location>
        <begin position="384"/>
        <end position="409"/>
    </location>
</feature>
<keyword evidence="3" id="KW-1003">Cell membrane</keyword>